<dbReference type="Proteomes" id="UP001732700">
    <property type="component" value="Chromosome 4A"/>
</dbReference>
<evidence type="ECO:0000313" key="2">
    <source>
        <dbReference type="Proteomes" id="UP001732700"/>
    </source>
</evidence>
<dbReference type="EnsemblPlants" id="AVESA.00010b.r2.4AG0587120.1">
    <property type="protein sequence ID" value="AVESA.00010b.r2.4AG0587120.1.CDS"/>
    <property type="gene ID" value="AVESA.00010b.r2.4AG0587120"/>
</dbReference>
<sequence length="350" mass="38733">MVLATRNTNHTCSLEKQTSTRMSSAAAVREVALRSGNARPMPAIGMGTAGMCNPLAPETTRDAVLAGLEVGFRHFDTASLYGSEQPLGEAVAEAVRRGLVVSREEVFITTKLWITRCHPHLVLQSLRESLQNLQVEYVDLYLIHFPVSLKPGTTAFPAKREDAMPFDFEGVWREMEECHRLGLAKAVGVSNFTTKHLDKILAAATVPPAVNQVELNPVRQQRKLRAYCAEKGIHIVAHSPLGGQQCSESERNAVLESEVLAEIAKARGKSIAQVALRWIYEQGASPIVKSFKKERLKENIEIFDWELTEDDLIKIGQIPQKKVVNTAEGIFSPEGDFTSVDLSDIEFVEE</sequence>
<proteinExistence type="predicted"/>
<reference evidence="1" key="2">
    <citation type="submission" date="2025-09" db="UniProtKB">
        <authorList>
            <consortium name="EnsemblPlants"/>
        </authorList>
    </citation>
    <scope>IDENTIFICATION</scope>
</reference>
<keyword evidence="2" id="KW-1185">Reference proteome</keyword>
<evidence type="ECO:0000313" key="1">
    <source>
        <dbReference type="EnsemblPlants" id="AVESA.00010b.r2.4AG0587120.1.CDS"/>
    </source>
</evidence>
<organism evidence="1 2">
    <name type="scientific">Avena sativa</name>
    <name type="common">Oat</name>
    <dbReference type="NCBI Taxonomy" id="4498"/>
    <lineage>
        <taxon>Eukaryota</taxon>
        <taxon>Viridiplantae</taxon>
        <taxon>Streptophyta</taxon>
        <taxon>Embryophyta</taxon>
        <taxon>Tracheophyta</taxon>
        <taxon>Spermatophyta</taxon>
        <taxon>Magnoliopsida</taxon>
        <taxon>Liliopsida</taxon>
        <taxon>Poales</taxon>
        <taxon>Poaceae</taxon>
        <taxon>BOP clade</taxon>
        <taxon>Pooideae</taxon>
        <taxon>Poodae</taxon>
        <taxon>Poeae</taxon>
        <taxon>Poeae Chloroplast Group 1 (Aveneae type)</taxon>
        <taxon>Aveninae</taxon>
        <taxon>Avena</taxon>
    </lineage>
</organism>
<accession>A0ACD5W9H5</accession>
<name>A0ACD5W9H5_AVESA</name>
<reference evidence="1" key="1">
    <citation type="submission" date="2021-05" db="EMBL/GenBank/DDBJ databases">
        <authorList>
            <person name="Scholz U."/>
            <person name="Mascher M."/>
            <person name="Fiebig A."/>
        </authorList>
    </citation>
    <scope>NUCLEOTIDE SEQUENCE [LARGE SCALE GENOMIC DNA]</scope>
</reference>
<protein>
    <submittedName>
        <fullName evidence="1">Uncharacterized protein</fullName>
    </submittedName>
</protein>